<keyword evidence="2" id="KW-0969">Cilium</keyword>
<gene>
    <name evidence="2" type="ORF">FMM08_16295</name>
</gene>
<evidence type="ECO:0000313" key="2">
    <source>
        <dbReference type="EMBL" id="TXR55057.1"/>
    </source>
</evidence>
<sequence length="159" mass="17568">MGVAEVSNVLWREREQLDLLLFKLEEEQLVLNSGRTRWVAHATREVEIVLEQVRQSELLRAVEVDAYAESVGLGPNPSLKDLATAAGEPWSELLLAHRDALVEVTDEIRRLSESNRIVLSAAARATHETLLSINGTLETYAPTGRMTSAAPANLVDRSL</sequence>
<reference evidence="2 3" key="1">
    <citation type="submission" date="2019-07" db="EMBL/GenBank/DDBJ databases">
        <title>Quadrisphaera sp. strain DD2A genome sequencing and assembly.</title>
        <authorList>
            <person name="Kim I."/>
        </authorList>
    </citation>
    <scope>NUCLEOTIDE SEQUENCE [LARGE SCALE GENOMIC DNA]</scope>
    <source>
        <strain evidence="2 3">DD2A</strain>
    </source>
</reference>
<dbReference type="OrthoDB" id="3268384at2"/>
<dbReference type="AlphaFoldDB" id="A0A5C8ZBB8"/>
<evidence type="ECO:0000256" key="1">
    <source>
        <dbReference type="ARBA" id="ARBA00022795"/>
    </source>
</evidence>
<comment type="caution">
    <text evidence="2">The sequence shown here is derived from an EMBL/GenBank/DDBJ whole genome shotgun (WGS) entry which is preliminary data.</text>
</comment>
<accession>A0A5C8ZBB8</accession>
<dbReference type="InterPro" id="IPR036679">
    <property type="entry name" value="FlgN-like_sf"/>
</dbReference>
<keyword evidence="2" id="KW-0282">Flagellum</keyword>
<dbReference type="Gene3D" id="1.20.58.300">
    <property type="entry name" value="FlgN-like"/>
    <property type="match status" value="1"/>
</dbReference>
<dbReference type="Pfam" id="PF05130">
    <property type="entry name" value="FlgN"/>
    <property type="match status" value="1"/>
</dbReference>
<protein>
    <submittedName>
        <fullName evidence="2">Flagellar protein FlgN</fullName>
    </submittedName>
</protein>
<dbReference type="EMBL" id="VKAC01000010">
    <property type="protein sequence ID" value="TXR55057.1"/>
    <property type="molecule type" value="Genomic_DNA"/>
</dbReference>
<keyword evidence="2" id="KW-0966">Cell projection</keyword>
<dbReference type="RefSeq" id="WP_147927447.1">
    <property type="nucleotide sequence ID" value="NZ_VKAC01000010.1"/>
</dbReference>
<dbReference type="GO" id="GO:0044780">
    <property type="term" value="P:bacterial-type flagellum assembly"/>
    <property type="evidence" value="ECO:0007669"/>
    <property type="project" value="InterPro"/>
</dbReference>
<proteinExistence type="predicted"/>
<dbReference type="Proteomes" id="UP000321234">
    <property type="component" value="Unassembled WGS sequence"/>
</dbReference>
<name>A0A5C8ZBB8_9ACTN</name>
<keyword evidence="1" id="KW-1005">Bacterial flagellum biogenesis</keyword>
<evidence type="ECO:0000313" key="3">
    <source>
        <dbReference type="Proteomes" id="UP000321234"/>
    </source>
</evidence>
<dbReference type="SUPFAM" id="SSF140566">
    <property type="entry name" value="FlgN-like"/>
    <property type="match status" value="1"/>
</dbReference>
<organism evidence="2 3">
    <name type="scientific">Quadrisphaera setariae</name>
    <dbReference type="NCBI Taxonomy" id="2593304"/>
    <lineage>
        <taxon>Bacteria</taxon>
        <taxon>Bacillati</taxon>
        <taxon>Actinomycetota</taxon>
        <taxon>Actinomycetes</taxon>
        <taxon>Kineosporiales</taxon>
        <taxon>Kineosporiaceae</taxon>
        <taxon>Quadrisphaera</taxon>
    </lineage>
</organism>
<dbReference type="InterPro" id="IPR007809">
    <property type="entry name" value="FlgN-like"/>
</dbReference>
<keyword evidence="3" id="KW-1185">Reference proteome</keyword>